<dbReference type="Proteomes" id="UP000215694">
    <property type="component" value="Unassembled WGS sequence"/>
</dbReference>
<evidence type="ECO:0000256" key="1">
    <source>
        <dbReference type="SAM" id="Phobius"/>
    </source>
</evidence>
<accession>A0A371IYR3</accession>
<keyword evidence="1" id="KW-1133">Transmembrane helix</keyword>
<evidence type="ECO:0000313" key="3">
    <source>
        <dbReference type="Proteomes" id="UP000215694"/>
    </source>
</evidence>
<gene>
    <name evidence="2" type="ORF">CHL78_017260</name>
</gene>
<name>A0A371IYR3_9FIRM</name>
<comment type="caution">
    <text evidence="2">The sequence shown here is derived from an EMBL/GenBank/DDBJ whole genome shotgun (WGS) entry which is preliminary data.</text>
</comment>
<protein>
    <submittedName>
        <fullName evidence="2">PTS cellobiose transporter subunit IIC</fullName>
    </submittedName>
</protein>
<proteinExistence type="predicted"/>
<keyword evidence="1" id="KW-0812">Transmembrane</keyword>
<sequence>PIISGLLVSGWQGAAVQILAILASTLIYIPFVKALDNQYRKEELGTNNN</sequence>
<reference evidence="2 3" key="1">
    <citation type="journal article" date="2017" name="Genome Announc.">
        <title>Draft Genome Sequence of Romboutsia weinsteinii sp. nov. Strain CCRI-19649(T) Isolated from Surface Water.</title>
        <authorList>
            <person name="Maheux A.F."/>
            <person name="Boudreau D.K."/>
            <person name="Berube E."/>
            <person name="Boissinot M."/>
            <person name="Cantin P."/>
            <person name="Raymond F."/>
            <person name="Corbeil J."/>
            <person name="Omar R.F."/>
            <person name="Bergeron M.G."/>
        </authorList>
    </citation>
    <scope>NUCLEOTIDE SEQUENCE [LARGE SCALE GENOMIC DNA]</scope>
    <source>
        <strain evidence="2 3">CCRI-19649</strain>
    </source>
</reference>
<evidence type="ECO:0000313" key="2">
    <source>
        <dbReference type="EMBL" id="RDY25608.1"/>
    </source>
</evidence>
<feature type="transmembrane region" description="Helical" evidence="1">
    <location>
        <begin position="14"/>
        <end position="32"/>
    </location>
</feature>
<dbReference type="EMBL" id="NOJY02000058">
    <property type="protein sequence ID" value="RDY25608.1"/>
    <property type="molecule type" value="Genomic_DNA"/>
</dbReference>
<keyword evidence="1" id="KW-0472">Membrane</keyword>
<keyword evidence="3" id="KW-1185">Reference proteome</keyword>
<organism evidence="2 3">
    <name type="scientific">Romboutsia weinsteinii</name>
    <dbReference type="NCBI Taxonomy" id="2020949"/>
    <lineage>
        <taxon>Bacteria</taxon>
        <taxon>Bacillati</taxon>
        <taxon>Bacillota</taxon>
        <taxon>Clostridia</taxon>
        <taxon>Peptostreptococcales</taxon>
        <taxon>Peptostreptococcaceae</taxon>
        <taxon>Romboutsia</taxon>
    </lineage>
</organism>
<feature type="non-terminal residue" evidence="2">
    <location>
        <position position="1"/>
    </location>
</feature>
<dbReference type="AlphaFoldDB" id="A0A371IYR3"/>